<name>A0A511D8C7_9PSEU</name>
<dbReference type="EMBL" id="BJVI01000083">
    <property type="protein sequence ID" value="GEL20663.1"/>
    <property type="molecule type" value="Genomic_DNA"/>
</dbReference>
<dbReference type="RefSeq" id="WP_211223883.1">
    <property type="nucleotide sequence ID" value="NZ_AUII01000006.1"/>
</dbReference>
<gene>
    <name evidence="1" type="ORF">PA7_45000</name>
</gene>
<keyword evidence="2" id="KW-1185">Reference proteome</keyword>
<dbReference type="AlphaFoldDB" id="A0A511D8C7"/>
<proteinExistence type="predicted"/>
<comment type="caution">
    <text evidence="1">The sequence shown here is derived from an EMBL/GenBank/DDBJ whole genome shotgun (WGS) entry which is preliminary data.</text>
</comment>
<reference evidence="1 2" key="1">
    <citation type="submission" date="2019-07" db="EMBL/GenBank/DDBJ databases">
        <title>Whole genome shotgun sequence of Pseudonocardia asaccharolytica NBRC 16224.</title>
        <authorList>
            <person name="Hosoyama A."/>
            <person name="Uohara A."/>
            <person name="Ohji S."/>
            <person name="Ichikawa N."/>
        </authorList>
    </citation>
    <scope>NUCLEOTIDE SEQUENCE [LARGE SCALE GENOMIC DNA]</scope>
    <source>
        <strain evidence="1 2">NBRC 16224</strain>
    </source>
</reference>
<sequence>MPERVALAPAPPAGAGLPADGLVAVVKRDCPTCRLIAPVLAQLGPGLVVYSQDDPAFPAGLADVRDDTGLDVSVALGIETVPTLLRFGGGTEVGRTEGWLREAWEELAGVAGLGTGLPEYRPGCGSLTHDLEVADELLVRARGGSLAARRLEIAALEDEAEALFERGFTDGLPVVAPTPARVLRMLQGTTREPGEVVAVVPPNLAGATVEKVAINAVLAGCRPEYLPVVLAAVEAASTDEFNAHGLLATTWGAAPAIIVNGPVARALGMNGGGNALGQGNRANATIGRALQLVIRNVGGGRPGEVDRATLGHPGKIGFCFAEDEAGSPWEPLAVARGIAPGTSAVTVFAAEGPRGVVDQISRTPDSLARSLAAGLRAVAHPKLALAFDATLVVCPEHGRVFAQAGWSRGRLAAELAELLLLEPAEIVRGAGGIAEGIPAGAARGPVPKFRPDGLMIAYAGGGAGMFSTVIGGWVGGPGGSRPVSREVGS</sequence>
<dbReference type="SUPFAM" id="SSF52833">
    <property type="entry name" value="Thioredoxin-like"/>
    <property type="match status" value="1"/>
</dbReference>
<organism evidence="1 2">
    <name type="scientific">Pseudonocardia asaccharolytica DSM 44247 = NBRC 16224</name>
    <dbReference type="NCBI Taxonomy" id="1123024"/>
    <lineage>
        <taxon>Bacteria</taxon>
        <taxon>Bacillati</taxon>
        <taxon>Actinomycetota</taxon>
        <taxon>Actinomycetes</taxon>
        <taxon>Pseudonocardiales</taxon>
        <taxon>Pseudonocardiaceae</taxon>
        <taxon>Pseudonocardia</taxon>
    </lineage>
</organism>
<evidence type="ECO:0000313" key="2">
    <source>
        <dbReference type="Proteomes" id="UP000321328"/>
    </source>
</evidence>
<dbReference type="InterPro" id="IPR036249">
    <property type="entry name" value="Thioredoxin-like_sf"/>
</dbReference>
<dbReference type="STRING" id="1123024.GCA_000423625_01980"/>
<evidence type="ECO:0000313" key="1">
    <source>
        <dbReference type="EMBL" id="GEL20663.1"/>
    </source>
</evidence>
<accession>A0A511D8C7</accession>
<dbReference type="Proteomes" id="UP000321328">
    <property type="component" value="Unassembled WGS sequence"/>
</dbReference>
<protein>
    <recommendedName>
        <fullName evidence="3">Thiol reductase thioredoxin</fullName>
    </recommendedName>
</protein>
<evidence type="ECO:0008006" key="3">
    <source>
        <dbReference type="Google" id="ProtNLM"/>
    </source>
</evidence>
<dbReference type="CDD" id="cd02947">
    <property type="entry name" value="TRX_family"/>
    <property type="match status" value="1"/>
</dbReference>